<protein>
    <submittedName>
        <fullName evidence="1">Uncharacterized protein</fullName>
    </submittedName>
</protein>
<proteinExistence type="predicted"/>
<dbReference type="VEuPathDB" id="FungiDB:LCOR_00247.1"/>
<comment type="caution">
    <text evidence="1">The sequence shown here is derived from an EMBL/GenBank/DDBJ whole genome shotgun (WGS) entry which is preliminary data.</text>
</comment>
<evidence type="ECO:0000313" key="2">
    <source>
        <dbReference type="Proteomes" id="UP000027586"/>
    </source>
</evidence>
<accession>A0A068RHN5</accession>
<dbReference type="AlphaFoldDB" id="A0A068RHN5"/>
<keyword evidence="2" id="KW-1185">Reference proteome</keyword>
<name>A0A068RHN5_9FUNG</name>
<evidence type="ECO:0000313" key="1">
    <source>
        <dbReference type="EMBL" id="CDH48466.1"/>
    </source>
</evidence>
<sequence>MSSYGYGSECYFDAGGGYIDWIGSFGLFRMILSVHDTISTTPQCKQSSLGCAATTEILSINILDLRGYGVLDAIMRNDGKSWDVVSRKDE</sequence>
<gene>
    <name evidence="1" type="ORF">LCOR_00247.1</name>
</gene>
<organism evidence="1 2">
    <name type="scientific">Lichtheimia corymbifera JMRC:FSU:9682</name>
    <dbReference type="NCBI Taxonomy" id="1263082"/>
    <lineage>
        <taxon>Eukaryota</taxon>
        <taxon>Fungi</taxon>
        <taxon>Fungi incertae sedis</taxon>
        <taxon>Mucoromycota</taxon>
        <taxon>Mucoromycotina</taxon>
        <taxon>Mucoromycetes</taxon>
        <taxon>Mucorales</taxon>
        <taxon>Lichtheimiaceae</taxon>
        <taxon>Lichtheimia</taxon>
    </lineage>
</organism>
<dbReference type="EMBL" id="CBTN010000001">
    <property type="protein sequence ID" value="CDH48466.1"/>
    <property type="molecule type" value="Genomic_DNA"/>
</dbReference>
<dbReference type="Proteomes" id="UP000027586">
    <property type="component" value="Unassembled WGS sequence"/>
</dbReference>
<reference evidence="1" key="1">
    <citation type="submission" date="2013-08" db="EMBL/GenBank/DDBJ databases">
        <title>Gene expansion shapes genome architecture in the human pathogen Lichtheimia corymbifera: an evolutionary genomics analysis in the ancient terrestrial Mucorales (Mucoromycotina).</title>
        <authorList>
            <person name="Schwartze V.U."/>
            <person name="Winter S."/>
            <person name="Shelest E."/>
            <person name="Marcet-Houben M."/>
            <person name="Horn F."/>
            <person name="Wehner S."/>
            <person name="Hoffmann K."/>
            <person name="Riege K."/>
            <person name="Sammeth M."/>
            <person name="Nowrousian M."/>
            <person name="Valiante V."/>
            <person name="Linde J."/>
            <person name="Jacobsen I.D."/>
            <person name="Marz M."/>
            <person name="Brakhage A.A."/>
            <person name="Gabaldon T."/>
            <person name="Bocker S."/>
            <person name="Voigt K."/>
        </authorList>
    </citation>
    <scope>NUCLEOTIDE SEQUENCE [LARGE SCALE GENOMIC DNA]</scope>
    <source>
        <strain evidence="1">FSU 9682</strain>
    </source>
</reference>